<evidence type="ECO:0000256" key="1">
    <source>
        <dbReference type="ARBA" id="ARBA00022490"/>
    </source>
</evidence>
<dbReference type="InterPro" id="IPR051046">
    <property type="entry name" value="MurCDEF_CellWall_CoF430Synth"/>
</dbReference>
<evidence type="ECO:0000259" key="12">
    <source>
        <dbReference type="Pfam" id="PF01225"/>
    </source>
</evidence>
<evidence type="ECO:0000256" key="9">
    <source>
        <dbReference type="ARBA" id="ARBA00023316"/>
    </source>
</evidence>
<organism evidence="15 16">
    <name type="scientific">Mucilaginibacter pankratovii</name>
    <dbReference type="NCBI Taxonomy" id="2772110"/>
    <lineage>
        <taxon>Bacteria</taxon>
        <taxon>Pseudomonadati</taxon>
        <taxon>Bacteroidota</taxon>
        <taxon>Sphingobacteriia</taxon>
        <taxon>Sphingobacteriales</taxon>
        <taxon>Sphingobacteriaceae</taxon>
        <taxon>Mucilaginibacter</taxon>
    </lineage>
</organism>
<dbReference type="SUPFAM" id="SSF53244">
    <property type="entry name" value="MurD-like peptide ligases, peptide-binding domain"/>
    <property type="match status" value="1"/>
</dbReference>
<evidence type="ECO:0000256" key="3">
    <source>
        <dbReference type="ARBA" id="ARBA00022618"/>
    </source>
</evidence>
<dbReference type="Proteomes" id="UP000606600">
    <property type="component" value="Unassembled WGS sequence"/>
</dbReference>
<dbReference type="Pfam" id="PF08245">
    <property type="entry name" value="Mur_ligase_M"/>
    <property type="match status" value="1"/>
</dbReference>
<dbReference type="EMBL" id="JACWMY010000003">
    <property type="protein sequence ID" value="MBD1363633.1"/>
    <property type="molecule type" value="Genomic_DNA"/>
</dbReference>
<evidence type="ECO:0000256" key="4">
    <source>
        <dbReference type="ARBA" id="ARBA00022741"/>
    </source>
</evidence>
<keyword evidence="9 10" id="KW-0961">Cell wall biogenesis/degradation</keyword>
<protein>
    <recommendedName>
        <fullName evidence="10 11">UDP-N-acetylmuramoyl-tripeptide--D-alanyl-D-alanine ligase</fullName>
        <ecNumber evidence="10 11">6.3.2.10</ecNumber>
    </recommendedName>
    <alternativeName>
        <fullName evidence="10">D-alanyl-D-alanine-adding enzyme</fullName>
    </alternativeName>
</protein>
<keyword evidence="16" id="KW-1185">Reference proteome</keyword>
<comment type="catalytic activity">
    <reaction evidence="10 11">
        <text>D-alanyl-D-alanine + UDP-N-acetyl-alpha-D-muramoyl-L-alanyl-gamma-D-glutamyl-meso-2,6-diaminopimelate + ATP = UDP-N-acetyl-alpha-D-muramoyl-L-alanyl-gamma-D-glutamyl-meso-2,6-diaminopimeloyl-D-alanyl-D-alanine + ADP + phosphate + H(+)</text>
        <dbReference type="Rhea" id="RHEA:28374"/>
        <dbReference type="ChEBI" id="CHEBI:15378"/>
        <dbReference type="ChEBI" id="CHEBI:30616"/>
        <dbReference type="ChEBI" id="CHEBI:43474"/>
        <dbReference type="ChEBI" id="CHEBI:57822"/>
        <dbReference type="ChEBI" id="CHEBI:61386"/>
        <dbReference type="ChEBI" id="CHEBI:83905"/>
        <dbReference type="ChEBI" id="CHEBI:456216"/>
        <dbReference type="EC" id="6.3.2.10"/>
    </reaction>
</comment>
<dbReference type="HAMAP" id="MF_02019">
    <property type="entry name" value="MurF"/>
    <property type="match status" value="1"/>
</dbReference>
<dbReference type="InterPro" id="IPR036565">
    <property type="entry name" value="Mur-like_cat_sf"/>
</dbReference>
<dbReference type="InterPro" id="IPR005863">
    <property type="entry name" value="UDP-N-AcMur_synth"/>
</dbReference>
<comment type="pathway">
    <text evidence="10 11">Cell wall biogenesis; peptidoglycan biosynthesis.</text>
</comment>
<evidence type="ECO:0000256" key="8">
    <source>
        <dbReference type="ARBA" id="ARBA00023306"/>
    </source>
</evidence>
<feature type="domain" description="Mur ligase central" evidence="14">
    <location>
        <begin position="97"/>
        <end position="296"/>
    </location>
</feature>
<feature type="domain" description="Mur ligase N-terminal catalytic" evidence="12">
    <location>
        <begin position="17"/>
        <end position="85"/>
    </location>
</feature>
<dbReference type="EC" id="6.3.2.10" evidence="10 11"/>
<dbReference type="InterPro" id="IPR004101">
    <property type="entry name" value="Mur_ligase_C"/>
</dbReference>
<evidence type="ECO:0000259" key="14">
    <source>
        <dbReference type="Pfam" id="PF08245"/>
    </source>
</evidence>
<gene>
    <name evidence="10 15" type="primary">murF</name>
    <name evidence="15" type="ORF">IDJ77_07410</name>
</gene>
<dbReference type="Gene3D" id="3.90.190.20">
    <property type="entry name" value="Mur ligase, C-terminal domain"/>
    <property type="match status" value="1"/>
</dbReference>
<keyword evidence="3 10" id="KW-0132">Cell division</keyword>
<sequence>MATTEDIYQLYLQHPVISTDTRKIAPGSLFFALKGDKFDANTFAEKAIEAGAAYAIIDNPAYALGEKYILVDDGLTALQNLAAHHRRQLHIPVIGLTGTNGKTTTKELINAVLSQRFNTLATEGNLNNHIGVPLTILKITAEHEMAVIEMGANHQKEIALLCSIAQPTHGLITNVGKAHLEGFGGVEGVRKGKGEMYDYLAPGNDEERAIDKPNGVAFINSDDAVLMAMKDERRLTNVIYYGKNGDPDNIISGKLLDSSPLLVLEWTDNLEGGTYTVPTHLTGAYNLDNILVAICIGSTFGLTPEEISDGIAGYEPKNNRSQIQRTVTNTLICDFYNANPSSMFVAIENMDKMQGSHKVLILGDMFEMGAESAAEHLSVLKKAMEADVQERIFIGKDFFSQKSAASENATFYLTAEDAIEGLKTNPITNATVLIKGSRGMALERLVGLL</sequence>
<dbReference type="Gene3D" id="3.40.1190.10">
    <property type="entry name" value="Mur-like, catalytic domain"/>
    <property type="match status" value="1"/>
</dbReference>
<accession>A0ABR7WN99</accession>
<dbReference type="PANTHER" id="PTHR43024:SF1">
    <property type="entry name" value="UDP-N-ACETYLMURAMOYL-TRIPEPTIDE--D-ALANYL-D-ALANINE LIGASE"/>
    <property type="match status" value="1"/>
</dbReference>
<dbReference type="GO" id="GO:0016874">
    <property type="term" value="F:ligase activity"/>
    <property type="evidence" value="ECO:0007669"/>
    <property type="project" value="UniProtKB-KW"/>
</dbReference>
<evidence type="ECO:0000256" key="6">
    <source>
        <dbReference type="ARBA" id="ARBA00022960"/>
    </source>
</evidence>
<comment type="function">
    <text evidence="10 11">Involved in cell wall formation. Catalyzes the final step in the synthesis of UDP-N-acetylmuramoyl-pentapeptide, the precursor of murein.</text>
</comment>
<evidence type="ECO:0000256" key="5">
    <source>
        <dbReference type="ARBA" id="ARBA00022840"/>
    </source>
</evidence>
<dbReference type="InterPro" id="IPR000713">
    <property type="entry name" value="Mur_ligase_N"/>
</dbReference>
<keyword evidence="6 10" id="KW-0133">Cell shape</keyword>
<reference evidence="15 16" key="1">
    <citation type="submission" date="2020-09" db="EMBL/GenBank/DDBJ databases">
        <title>Novel species of Mucilaginibacter isolated from a glacier on the Tibetan Plateau.</title>
        <authorList>
            <person name="Liu Q."/>
            <person name="Xin Y.-H."/>
        </authorList>
    </citation>
    <scope>NUCLEOTIDE SEQUENCE [LARGE SCALE GENOMIC DNA]</scope>
    <source>
        <strain evidence="15 16">ZT4R22</strain>
    </source>
</reference>
<dbReference type="RefSeq" id="WP_191188302.1">
    <property type="nucleotide sequence ID" value="NZ_JACWMY010000003.1"/>
</dbReference>
<comment type="subcellular location">
    <subcellularLocation>
        <location evidence="10 11">Cytoplasm</location>
    </subcellularLocation>
</comment>
<evidence type="ECO:0000256" key="10">
    <source>
        <dbReference type="HAMAP-Rule" id="MF_02019"/>
    </source>
</evidence>
<evidence type="ECO:0000259" key="13">
    <source>
        <dbReference type="Pfam" id="PF02875"/>
    </source>
</evidence>
<keyword evidence="2 10" id="KW-0436">Ligase</keyword>
<dbReference type="Pfam" id="PF01225">
    <property type="entry name" value="Mur_ligase"/>
    <property type="match status" value="1"/>
</dbReference>
<keyword evidence="5 10" id="KW-0067">ATP-binding</keyword>
<dbReference type="PANTHER" id="PTHR43024">
    <property type="entry name" value="UDP-N-ACETYLMURAMOYL-TRIPEPTIDE--D-ALANYL-D-ALANINE LIGASE"/>
    <property type="match status" value="1"/>
</dbReference>
<evidence type="ECO:0000256" key="2">
    <source>
        <dbReference type="ARBA" id="ARBA00022598"/>
    </source>
</evidence>
<dbReference type="InterPro" id="IPR035911">
    <property type="entry name" value="MurE/MurF_N"/>
</dbReference>
<keyword evidence="7 10" id="KW-0573">Peptidoglycan synthesis</keyword>
<evidence type="ECO:0000313" key="15">
    <source>
        <dbReference type="EMBL" id="MBD1363633.1"/>
    </source>
</evidence>
<dbReference type="SUPFAM" id="SSF63418">
    <property type="entry name" value="MurE/MurF N-terminal domain"/>
    <property type="match status" value="1"/>
</dbReference>
<feature type="domain" description="Mur ligase C-terminal" evidence="13">
    <location>
        <begin position="320"/>
        <end position="438"/>
    </location>
</feature>
<evidence type="ECO:0000313" key="16">
    <source>
        <dbReference type="Proteomes" id="UP000606600"/>
    </source>
</evidence>
<dbReference type="Gene3D" id="3.40.1390.10">
    <property type="entry name" value="MurE/MurF, N-terminal domain"/>
    <property type="match status" value="1"/>
</dbReference>
<dbReference type="SUPFAM" id="SSF53623">
    <property type="entry name" value="MurD-like peptide ligases, catalytic domain"/>
    <property type="match status" value="1"/>
</dbReference>
<comment type="similarity">
    <text evidence="10">Belongs to the MurCDEF family. MurF subfamily.</text>
</comment>
<dbReference type="NCBIfam" id="TIGR01143">
    <property type="entry name" value="murF"/>
    <property type="match status" value="1"/>
</dbReference>
<dbReference type="InterPro" id="IPR036615">
    <property type="entry name" value="Mur_ligase_C_dom_sf"/>
</dbReference>
<keyword evidence="1 10" id="KW-0963">Cytoplasm</keyword>
<evidence type="ECO:0000256" key="7">
    <source>
        <dbReference type="ARBA" id="ARBA00022984"/>
    </source>
</evidence>
<keyword evidence="8 10" id="KW-0131">Cell cycle</keyword>
<dbReference type="InterPro" id="IPR013221">
    <property type="entry name" value="Mur_ligase_cen"/>
</dbReference>
<proteinExistence type="inferred from homology"/>
<name>A0ABR7WN99_9SPHI</name>
<keyword evidence="4 10" id="KW-0547">Nucleotide-binding</keyword>
<evidence type="ECO:0000256" key="11">
    <source>
        <dbReference type="RuleBase" id="RU004136"/>
    </source>
</evidence>
<comment type="caution">
    <text evidence="15">The sequence shown here is derived from an EMBL/GenBank/DDBJ whole genome shotgun (WGS) entry which is preliminary data.</text>
</comment>
<dbReference type="Pfam" id="PF02875">
    <property type="entry name" value="Mur_ligase_C"/>
    <property type="match status" value="1"/>
</dbReference>
<feature type="binding site" evidence="10">
    <location>
        <begin position="98"/>
        <end position="104"/>
    </location>
    <ligand>
        <name>ATP</name>
        <dbReference type="ChEBI" id="CHEBI:30616"/>
    </ligand>
</feature>